<dbReference type="EMBL" id="ATLV01026776">
    <property type="status" value="NOT_ANNOTATED_CDS"/>
    <property type="molecule type" value="Genomic_DNA"/>
</dbReference>
<dbReference type="EnsemblMetazoa" id="ASIC021648-RA">
    <property type="protein sequence ID" value="ASIC021648-PA"/>
    <property type="gene ID" value="ASIC021648"/>
</dbReference>
<proteinExistence type="predicted"/>
<feature type="region of interest" description="Disordered" evidence="1">
    <location>
        <begin position="33"/>
        <end position="52"/>
    </location>
</feature>
<protein>
    <submittedName>
        <fullName evidence="2 3">Uncharacterized protein</fullName>
    </submittedName>
</protein>
<dbReference type="VEuPathDB" id="VectorBase:ASIC021648"/>
<evidence type="ECO:0000313" key="3">
    <source>
        <dbReference type="EnsemblMetazoa" id="ASIC021648-PA"/>
    </source>
</evidence>
<reference evidence="2 4" key="1">
    <citation type="journal article" date="2014" name="BMC Genomics">
        <title>Genome sequence of Anopheles sinensis provides insight into genetics basis of mosquito competence for malaria parasites.</title>
        <authorList>
            <person name="Zhou D."/>
            <person name="Zhang D."/>
            <person name="Ding G."/>
            <person name="Shi L."/>
            <person name="Hou Q."/>
            <person name="Ye Y."/>
            <person name="Xu Y."/>
            <person name="Zhou H."/>
            <person name="Xiong C."/>
            <person name="Li S."/>
            <person name="Yu J."/>
            <person name="Hong S."/>
            <person name="Yu X."/>
            <person name="Zou P."/>
            <person name="Chen C."/>
            <person name="Chang X."/>
            <person name="Wang W."/>
            <person name="Lv Y."/>
            <person name="Sun Y."/>
            <person name="Ma L."/>
            <person name="Shen B."/>
            <person name="Zhu C."/>
        </authorList>
    </citation>
    <scope>NUCLEOTIDE SEQUENCE [LARGE SCALE GENOMIC DNA]</scope>
</reference>
<reference evidence="3" key="2">
    <citation type="submission" date="2020-05" db="UniProtKB">
        <authorList>
            <consortium name="EnsemblMetazoa"/>
        </authorList>
    </citation>
    <scope>IDENTIFICATION</scope>
</reference>
<sequence length="52" mass="5452">MELGYSGQPSQAAKRPCTGNSILELCEASADCETSHSEVHGLGTETEPNEAD</sequence>
<dbReference type="AlphaFoldDB" id="A0A084WSZ6"/>
<name>A0A084WSZ6_ANOSI</name>
<organism evidence="2">
    <name type="scientific">Anopheles sinensis</name>
    <name type="common">Mosquito</name>
    <dbReference type="NCBI Taxonomy" id="74873"/>
    <lineage>
        <taxon>Eukaryota</taxon>
        <taxon>Metazoa</taxon>
        <taxon>Ecdysozoa</taxon>
        <taxon>Arthropoda</taxon>
        <taxon>Hexapoda</taxon>
        <taxon>Insecta</taxon>
        <taxon>Pterygota</taxon>
        <taxon>Neoptera</taxon>
        <taxon>Endopterygota</taxon>
        <taxon>Diptera</taxon>
        <taxon>Nematocera</taxon>
        <taxon>Culicoidea</taxon>
        <taxon>Culicidae</taxon>
        <taxon>Anophelinae</taxon>
        <taxon>Anopheles</taxon>
    </lineage>
</organism>
<evidence type="ECO:0000256" key="1">
    <source>
        <dbReference type="SAM" id="MobiDB-lite"/>
    </source>
</evidence>
<accession>A0A084WSZ6</accession>
<dbReference type="Proteomes" id="UP000030765">
    <property type="component" value="Unassembled WGS sequence"/>
</dbReference>
<gene>
    <name evidence="2" type="ORF">ZHAS_00021648</name>
</gene>
<evidence type="ECO:0000313" key="2">
    <source>
        <dbReference type="EMBL" id="KFB53340.1"/>
    </source>
</evidence>
<evidence type="ECO:0000313" key="4">
    <source>
        <dbReference type="Proteomes" id="UP000030765"/>
    </source>
</evidence>
<dbReference type="EMBL" id="KE525419">
    <property type="protein sequence ID" value="KFB53340.1"/>
    <property type="molecule type" value="Genomic_DNA"/>
</dbReference>
<keyword evidence="4" id="KW-1185">Reference proteome</keyword>